<evidence type="ECO:0000313" key="2">
    <source>
        <dbReference type="Proteomes" id="UP000673375"/>
    </source>
</evidence>
<dbReference type="Proteomes" id="UP000673375">
    <property type="component" value="Unassembled WGS sequence"/>
</dbReference>
<keyword evidence="2" id="KW-1185">Reference proteome</keyword>
<dbReference type="EMBL" id="JAEDXU010000002">
    <property type="protein sequence ID" value="MBP1045568.1"/>
    <property type="molecule type" value="Genomic_DNA"/>
</dbReference>
<proteinExistence type="predicted"/>
<sequence length="73" mass="8514">MKKSFLIIPDEILEIPISPAAILREIERFAKKNNETIIFREKVSPITFEMDDRLYKVSINFSRSTPVLSCKEI</sequence>
<reference evidence="1 2" key="1">
    <citation type="submission" date="2020-12" db="EMBL/GenBank/DDBJ databases">
        <title>Vagococcus allomyrinae sp. nov. and Enterococcus lavae sp. nov., isolated from the larvae of Allomyrina dichotoma.</title>
        <authorList>
            <person name="Lee S.D."/>
        </authorList>
    </citation>
    <scope>NUCLEOTIDE SEQUENCE [LARGE SCALE GENOMIC DNA]</scope>
    <source>
        <strain evidence="1 2">BWM-S5</strain>
    </source>
</reference>
<name>A0ABS4CGJ3_9ENTE</name>
<organism evidence="1 2">
    <name type="scientific">Enterococcus larvae</name>
    <dbReference type="NCBI Taxonomy" id="2794352"/>
    <lineage>
        <taxon>Bacteria</taxon>
        <taxon>Bacillati</taxon>
        <taxon>Bacillota</taxon>
        <taxon>Bacilli</taxon>
        <taxon>Lactobacillales</taxon>
        <taxon>Enterococcaceae</taxon>
        <taxon>Enterococcus</taxon>
    </lineage>
</organism>
<evidence type="ECO:0000313" key="1">
    <source>
        <dbReference type="EMBL" id="MBP1045568.1"/>
    </source>
</evidence>
<comment type="caution">
    <text evidence="1">The sequence shown here is derived from an EMBL/GenBank/DDBJ whole genome shotgun (WGS) entry which is preliminary data.</text>
</comment>
<gene>
    <name evidence="1" type="ORF">I6N96_04710</name>
</gene>
<protein>
    <submittedName>
        <fullName evidence="1">DUF4318 domain-containing protein</fullName>
    </submittedName>
</protein>
<accession>A0ABS4CGJ3</accession>
<dbReference type="RefSeq" id="WP_209556362.1">
    <property type="nucleotide sequence ID" value="NZ_JAEDXU010000002.1"/>
</dbReference>